<dbReference type="SMART" id="SM00466">
    <property type="entry name" value="SRA"/>
    <property type="match status" value="1"/>
</dbReference>
<dbReference type="SMART" id="SM00468">
    <property type="entry name" value="PreSET"/>
    <property type="match status" value="1"/>
</dbReference>
<dbReference type="GO" id="GO:0042054">
    <property type="term" value="F:histone methyltransferase activity"/>
    <property type="evidence" value="ECO:0007669"/>
    <property type="project" value="InterPro"/>
</dbReference>
<dbReference type="PROSITE" id="PS51575">
    <property type="entry name" value="SAM_MT43_SUVAR39_2"/>
    <property type="match status" value="1"/>
</dbReference>
<dbReference type="AlphaFoldDB" id="A0AAQ3XAZ4"/>
<feature type="compositionally biased region" description="Pro residues" evidence="6">
    <location>
        <begin position="23"/>
        <end position="40"/>
    </location>
</feature>
<feature type="region of interest" description="Disordered" evidence="6">
    <location>
        <begin position="21"/>
        <end position="44"/>
    </location>
</feature>
<evidence type="ECO:0000259" key="9">
    <source>
        <dbReference type="PROSITE" id="PS51015"/>
    </source>
</evidence>
<dbReference type="Pfam" id="PF05033">
    <property type="entry name" value="Pre-SET"/>
    <property type="match status" value="1"/>
</dbReference>
<gene>
    <name evidence="10" type="ORF">U9M48_037748</name>
</gene>
<dbReference type="PANTHER" id="PTHR45660:SF87">
    <property type="entry name" value="OS08G0565700 PROTEIN"/>
    <property type="match status" value="1"/>
</dbReference>
<dbReference type="Proteomes" id="UP001341281">
    <property type="component" value="Chromosome 09"/>
</dbReference>
<proteinExistence type="predicted"/>
<dbReference type="InterPro" id="IPR007728">
    <property type="entry name" value="Pre-SET_dom"/>
</dbReference>
<evidence type="ECO:0000256" key="4">
    <source>
        <dbReference type="ARBA" id="ARBA00023242"/>
    </source>
</evidence>
<dbReference type="GO" id="GO:0005634">
    <property type="term" value="C:nucleus"/>
    <property type="evidence" value="ECO:0007669"/>
    <property type="project" value="UniProtKB-SubCell"/>
</dbReference>
<evidence type="ECO:0000259" key="8">
    <source>
        <dbReference type="PROSITE" id="PS50867"/>
    </source>
</evidence>
<dbReference type="GO" id="GO:0003690">
    <property type="term" value="F:double-stranded DNA binding"/>
    <property type="evidence" value="ECO:0007669"/>
    <property type="project" value="TreeGrafter"/>
</dbReference>
<evidence type="ECO:0000259" key="7">
    <source>
        <dbReference type="PROSITE" id="PS50280"/>
    </source>
</evidence>
<feature type="domain" description="Pre-SET" evidence="8">
    <location>
        <begin position="438"/>
        <end position="499"/>
    </location>
</feature>
<dbReference type="Pfam" id="PF00856">
    <property type="entry name" value="SET"/>
    <property type="match status" value="1"/>
</dbReference>
<name>A0AAQ3XAZ4_PASNO</name>
<evidence type="ECO:0000313" key="10">
    <source>
        <dbReference type="EMBL" id="WVZ91600.1"/>
    </source>
</evidence>
<dbReference type="InterPro" id="IPR046341">
    <property type="entry name" value="SET_dom_sf"/>
</dbReference>
<evidence type="ECO:0000256" key="2">
    <source>
        <dbReference type="ARBA" id="ARBA00022454"/>
    </source>
</evidence>
<dbReference type="InterPro" id="IPR036987">
    <property type="entry name" value="SRA-YDG_sf"/>
</dbReference>
<dbReference type="InterPro" id="IPR015947">
    <property type="entry name" value="PUA-like_sf"/>
</dbReference>
<dbReference type="Pfam" id="PF02182">
    <property type="entry name" value="SAD_SRA"/>
    <property type="match status" value="1"/>
</dbReference>
<dbReference type="EMBL" id="CP144753">
    <property type="protein sequence ID" value="WVZ91600.1"/>
    <property type="molecule type" value="Genomic_DNA"/>
</dbReference>
<keyword evidence="4 5" id="KW-0539">Nucleus</keyword>
<reference evidence="10 11" key="1">
    <citation type="submission" date="2024-02" db="EMBL/GenBank/DDBJ databases">
        <title>High-quality chromosome-scale genome assembly of Pensacola bahiagrass (Paspalum notatum Flugge var. saurae).</title>
        <authorList>
            <person name="Vega J.M."/>
            <person name="Podio M."/>
            <person name="Orjuela J."/>
            <person name="Siena L.A."/>
            <person name="Pessino S.C."/>
            <person name="Combes M.C."/>
            <person name="Mariac C."/>
            <person name="Albertini E."/>
            <person name="Pupilli F."/>
            <person name="Ortiz J.P.A."/>
            <person name="Leblanc O."/>
        </authorList>
    </citation>
    <scope>NUCLEOTIDE SEQUENCE [LARGE SCALE GENOMIC DNA]</scope>
    <source>
        <strain evidence="10">R1</strain>
        <tissue evidence="10">Leaf</tissue>
    </source>
</reference>
<evidence type="ECO:0000313" key="11">
    <source>
        <dbReference type="Proteomes" id="UP001341281"/>
    </source>
</evidence>
<dbReference type="SUPFAM" id="SSF82199">
    <property type="entry name" value="SET domain"/>
    <property type="match status" value="1"/>
</dbReference>
<accession>A0AAQ3XAZ4</accession>
<organism evidence="10 11">
    <name type="scientific">Paspalum notatum var. saurae</name>
    <dbReference type="NCBI Taxonomy" id="547442"/>
    <lineage>
        <taxon>Eukaryota</taxon>
        <taxon>Viridiplantae</taxon>
        <taxon>Streptophyta</taxon>
        <taxon>Embryophyta</taxon>
        <taxon>Tracheophyta</taxon>
        <taxon>Spermatophyta</taxon>
        <taxon>Magnoliopsida</taxon>
        <taxon>Liliopsida</taxon>
        <taxon>Poales</taxon>
        <taxon>Poaceae</taxon>
        <taxon>PACMAD clade</taxon>
        <taxon>Panicoideae</taxon>
        <taxon>Andropogonodae</taxon>
        <taxon>Paspaleae</taxon>
        <taxon>Paspalinae</taxon>
        <taxon>Paspalum</taxon>
    </lineage>
</organism>
<sequence>MEPSPPPPTPPHIARLLSQLPIIPKPDPDGPIIPPPPTPIPASSMLALTPELCDIIRQELAPSPDDDPFFARCLRQSRSQLDTLAATLRASSSSSPSPSSSSSAAALLVLPPPPTLHHPQQAAGGSDSDPSSTARKRARPLGEVVRVTNLGPADQLHYRTLVRRARLTFEALRAAYQRQDSPGARNRADLRASSTMLSAGHWLHRDLRIVGHIPGVHVGDAFYYRAELCVVGLHTAPQAGIAYIPASLLDEGPVATSIVSSGGYLDDEDTGDVLVYTGSGGRQRNRVDHHAGQTLERGNLALHNSCQYGVEVRVIRGHALAQNPLRKVYVYDGLYRVVTSTFGPGRSGHDVCKFKLVRLPGQDHLGSKSWHTAAQLKETMDARIRPPRYVSLDLSKGAEHPHRVPVCNRLDDDRTPLLFCYIARPEFPAPAPPKLKRSGCHCATGCGGTSSKCRCLRRNPGGPAYSEDGTLLLGRPVVYECGALCGCPMTCVNRLTQRGMNHRLEVFRSDETGWGVRALDLIPPGAFVCEYSGEVVVTDGHSGDASMEGRSIIDPRRFPERWREWGDASAIDPSNGRPQFPEFAGPGYLLDVSQKRNVACYISHSRIPNVFLQLVVRGDEDESCPHLMVFSMETIPPMRELSIDYGIDAAVFSLYLRLRLLPPNDPLLELQPKSIWGRDKDMVSCDNLVQKDTGPSAHAQLPAIRETVVMRKKNEATRALLQ</sequence>
<dbReference type="PROSITE" id="PS50280">
    <property type="entry name" value="SET"/>
    <property type="match status" value="1"/>
</dbReference>
<dbReference type="Gene3D" id="2.30.280.10">
    <property type="entry name" value="SRA-YDG"/>
    <property type="match status" value="1"/>
</dbReference>
<feature type="domain" description="YDG" evidence="9">
    <location>
        <begin position="211"/>
        <end position="358"/>
    </location>
</feature>
<protein>
    <submittedName>
        <fullName evidence="10">Uncharacterized protein</fullName>
    </submittedName>
</protein>
<feature type="compositionally biased region" description="Low complexity" evidence="6">
    <location>
        <begin position="86"/>
        <end position="109"/>
    </location>
</feature>
<dbReference type="GO" id="GO:0008270">
    <property type="term" value="F:zinc ion binding"/>
    <property type="evidence" value="ECO:0007669"/>
    <property type="project" value="InterPro"/>
</dbReference>
<keyword evidence="2" id="KW-0158">Chromosome</keyword>
<dbReference type="InterPro" id="IPR001214">
    <property type="entry name" value="SET_dom"/>
</dbReference>
<dbReference type="InterPro" id="IPR003105">
    <property type="entry name" value="SRA_YDG"/>
</dbReference>
<evidence type="ECO:0000256" key="1">
    <source>
        <dbReference type="ARBA" id="ARBA00004286"/>
    </source>
</evidence>
<dbReference type="PANTHER" id="PTHR45660">
    <property type="entry name" value="HISTONE-LYSINE N-METHYLTRANSFERASE SETMAR"/>
    <property type="match status" value="1"/>
</dbReference>
<dbReference type="SUPFAM" id="SSF88697">
    <property type="entry name" value="PUA domain-like"/>
    <property type="match status" value="1"/>
</dbReference>
<dbReference type="PROSITE" id="PS50867">
    <property type="entry name" value="PRE_SET"/>
    <property type="match status" value="1"/>
</dbReference>
<evidence type="ECO:0000256" key="6">
    <source>
        <dbReference type="SAM" id="MobiDB-lite"/>
    </source>
</evidence>
<comment type="subcellular location">
    <subcellularLocation>
        <location evidence="1">Chromosome</location>
    </subcellularLocation>
    <subcellularLocation>
        <location evidence="5">Nucleus</location>
    </subcellularLocation>
</comment>
<dbReference type="GO" id="GO:0005694">
    <property type="term" value="C:chromosome"/>
    <property type="evidence" value="ECO:0007669"/>
    <property type="project" value="UniProtKB-SubCell"/>
</dbReference>
<evidence type="ECO:0000256" key="5">
    <source>
        <dbReference type="PROSITE-ProRule" id="PRU00358"/>
    </source>
</evidence>
<dbReference type="PROSITE" id="PS51015">
    <property type="entry name" value="YDG"/>
    <property type="match status" value="1"/>
</dbReference>
<evidence type="ECO:0000256" key="3">
    <source>
        <dbReference type="ARBA" id="ARBA00022853"/>
    </source>
</evidence>
<dbReference type="InterPro" id="IPR025794">
    <property type="entry name" value="H3-K9-MeTrfase_plant"/>
</dbReference>
<keyword evidence="3" id="KW-0156">Chromatin regulator</keyword>
<dbReference type="SMART" id="SM00317">
    <property type="entry name" value="SET"/>
    <property type="match status" value="1"/>
</dbReference>
<feature type="domain" description="SET" evidence="7">
    <location>
        <begin position="502"/>
        <end position="646"/>
    </location>
</feature>
<keyword evidence="11" id="KW-1185">Reference proteome</keyword>
<dbReference type="InterPro" id="IPR051357">
    <property type="entry name" value="H3K9_HMTase_SUVAR3-9"/>
</dbReference>
<feature type="region of interest" description="Disordered" evidence="6">
    <location>
        <begin position="86"/>
        <end position="143"/>
    </location>
</feature>
<dbReference type="Gene3D" id="2.170.270.10">
    <property type="entry name" value="SET domain"/>
    <property type="match status" value="1"/>
</dbReference>